<keyword evidence="3" id="KW-1185">Reference proteome</keyword>
<feature type="region of interest" description="Disordered" evidence="1">
    <location>
        <begin position="138"/>
        <end position="168"/>
    </location>
</feature>
<dbReference type="EMBL" id="ML977014">
    <property type="protein sequence ID" value="KAF1951924.1"/>
    <property type="molecule type" value="Genomic_DNA"/>
</dbReference>
<protein>
    <submittedName>
        <fullName evidence="2">Uncharacterized protein</fullName>
    </submittedName>
</protein>
<proteinExistence type="predicted"/>
<dbReference type="AlphaFoldDB" id="A0A6A5TIC8"/>
<evidence type="ECO:0000313" key="2">
    <source>
        <dbReference type="EMBL" id="KAF1951924.1"/>
    </source>
</evidence>
<gene>
    <name evidence="2" type="ORF">CC80DRAFT_423781</name>
</gene>
<evidence type="ECO:0000313" key="3">
    <source>
        <dbReference type="Proteomes" id="UP000800035"/>
    </source>
</evidence>
<evidence type="ECO:0000256" key="1">
    <source>
        <dbReference type="SAM" id="MobiDB-lite"/>
    </source>
</evidence>
<feature type="compositionally biased region" description="Basic and acidic residues" evidence="1">
    <location>
        <begin position="159"/>
        <end position="168"/>
    </location>
</feature>
<dbReference type="Proteomes" id="UP000800035">
    <property type="component" value="Unassembled WGS sequence"/>
</dbReference>
<reference evidence="2" key="1">
    <citation type="journal article" date="2020" name="Stud. Mycol.">
        <title>101 Dothideomycetes genomes: a test case for predicting lifestyles and emergence of pathogens.</title>
        <authorList>
            <person name="Haridas S."/>
            <person name="Albert R."/>
            <person name="Binder M."/>
            <person name="Bloem J."/>
            <person name="Labutti K."/>
            <person name="Salamov A."/>
            <person name="Andreopoulos B."/>
            <person name="Baker S."/>
            <person name="Barry K."/>
            <person name="Bills G."/>
            <person name="Bluhm B."/>
            <person name="Cannon C."/>
            <person name="Castanera R."/>
            <person name="Culley D."/>
            <person name="Daum C."/>
            <person name="Ezra D."/>
            <person name="Gonzalez J."/>
            <person name="Henrissat B."/>
            <person name="Kuo A."/>
            <person name="Liang C."/>
            <person name="Lipzen A."/>
            <person name="Lutzoni F."/>
            <person name="Magnuson J."/>
            <person name="Mondo S."/>
            <person name="Nolan M."/>
            <person name="Ohm R."/>
            <person name="Pangilinan J."/>
            <person name="Park H.-J."/>
            <person name="Ramirez L."/>
            <person name="Alfaro M."/>
            <person name="Sun H."/>
            <person name="Tritt A."/>
            <person name="Yoshinaga Y."/>
            <person name="Zwiers L.-H."/>
            <person name="Turgeon B."/>
            <person name="Goodwin S."/>
            <person name="Spatafora J."/>
            <person name="Crous P."/>
            <person name="Grigoriev I."/>
        </authorList>
    </citation>
    <scope>NUCLEOTIDE SEQUENCE</scope>
    <source>
        <strain evidence="2">CBS 675.92</strain>
    </source>
</reference>
<organism evidence="2 3">
    <name type="scientific">Byssothecium circinans</name>
    <dbReference type="NCBI Taxonomy" id="147558"/>
    <lineage>
        <taxon>Eukaryota</taxon>
        <taxon>Fungi</taxon>
        <taxon>Dikarya</taxon>
        <taxon>Ascomycota</taxon>
        <taxon>Pezizomycotina</taxon>
        <taxon>Dothideomycetes</taxon>
        <taxon>Pleosporomycetidae</taxon>
        <taxon>Pleosporales</taxon>
        <taxon>Massarineae</taxon>
        <taxon>Massarinaceae</taxon>
        <taxon>Byssothecium</taxon>
    </lineage>
</organism>
<name>A0A6A5TIC8_9PLEO</name>
<accession>A0A6A5TIC8</accession>
<dbReference type="OrthoDB" id="5366687at2759"/>
<sequence length="263" mass="29263">MDQGAVAALMRTVHLISTNLDATQDSWRDHLQTVRSIICLLDFSDAVQDNALKEWQLPVITVFQRVAYADVDSGGSGVFDIADWCLRQTLTLLQTYPEEADLLARKSFRSVTYMFIDLLLVAGRNWLLRAQRPLARIHETERSSTSSGESQERTLSSGEEQKQDAKAALEAEHRLHTADYVEARGLLLPAVEYMKHAVGAAEAQNSLCGPLLATAAEAYMSLGNVSSARINEPYYHQALSYLRKASEASDYSLPTHLQQYVPC</sequence>